<evidence type="ECO:0000256" key="1">
    <source>
        <dbReference type="ARBA" id="ARBA00007553"/>
    </source>
</evidence>
<dbReference type="PANTHER" id="PTHR11022">
    <property type="entry name" value="PEPTIDOGLYCAN RECOGNITION PROTEIN"/>
    <property type="match status" value="1"/>
</dbReference>
<keyword evidence="2" id="KW-0677">Repeat</keyword>
<name>A0A4Y7RLB6_9FIRM</name>
<dbReference type="Gene3D" id="3.40.80.10">
    <property type="entry name" value="Peptidoglycan recognition protein-like"/>
    <property type="match status" value="1"/>
</dbReference>
<dbReference type="GO" id="GO:0008745">
    <property type="term" value="F:N-acetylmuramoyl-L-alanine amidase activity"/>
    <property type="evidence" value="ECO:0007669"/>
    <property type="project" value="InterPro"/>
</dbReference>
<sequence>MDIIEETYNWAYDLEIRYITGYIILHHAAASSCTAQDIHRWHLNNGWAGIGYHFFVAKDGKVYRGRPADTVGAHTYGYNNRSIGICAEGDYVYDIMPAQQKASIVALCKVLLATYKSAAVYGHRELNATECPGANFPLEAIKEEVLNVFKDVPANHWAADYINYLAQKGVIVGDEQGNFGLGKPMLREEMAVVLAKTIKLLENK</sequence>
<keyword evidence="5" id="KW-1185">Reference proteome</keyword>
<dbReference type="CDD" id="cd06583">
    <property type="entry name" value="PGRP"/>
    <property type="match status" value="1"/>
</dbReference>
<evidence type="ECO:0000313" key="5">
    <source>
        <dbReference type="Proteomes" id="UP000297597"/>
    </source>
</evidence>
<dbReference type="GO" id="GO:0009253">
    <property type="term" value="P:peptidoglycan catabolic process"/>
    <property type="evidence" value="ECO:0007669"/>
    <property type="project" value="InterPro"/>
</dbReference>
<dbReference type="InterPro" id="IPR015510">
    <property type="entry name" value="PGRP"/>
</dbReference>
<comment type="caution">
    <text evidence="4">The sequence shown here is derived from an EMBL/GenBank/DDBJ whole genome shotgun (WGS) entry which is preliminary data.</text>
</comment>
<dbReference type="PANTHER" id="PTHR11022:SF41">
    <property type="entry name" value="PEPTIDOGLYCAN-RECOGNITION PROTEIN LC-RELATED"/>
    <property type="match status" value="1"/>
</dbReference>
<feature type="domain" description="SLH" evidence="3">
    <location>
        <begin position="145"/>
        <end position="204"/>
    </location>
</feature>
<gene>
    <name evidence="4" type="primary">ctc</name>
    <name evidence="4" type="ORF">Pmgp_02985</name>
</gene>
<dbReference type="SMART" id="SM00701">
    <property type="entry name" value="PGRP"/>
    <property type="match status" value="1"/>
</dbReference>
<dbReference type="OrthoDB" id="9811296at2"/>
<dbReference type="RefSeq" id="WP_134214765.1">
    <property type="nucleotide sequence ID" value="NZ_QFFZ01000042.1"/>
</dbReference>
<dbReference type="InterPro" id="IPR002502">
    <property type="entry name" value="Amidase_domain"/>
</dbReference>
<dbReference type="InterPro" id="IPR001119">
    <property type="entry name" value="SLH_dom"/>
</dbReference>
<proteinExistence type="inferred from homology"/>
<dbReference type="InterPro" id="IPR006619">
    <property type="entry name" value="PGRP_domain_met/bac"/>
</dbReference>
<dbReference type="AlphaFoldDB" id="A0A4Y7RLB6"/>
<evidence type="ECO:0000259" key="3">
    <source>
        <dbReference type="PROSITE" id="PS51272"/>
    </source>
</evidence>
<dbReference type="Pfam" id="PF01510">
    <property type="entry name" value="Amidase_2"/>
    <property type="match status" value="1"/>
</dbReference>
<dbReference type="SMART" id="SM00644">
    <property type="entry name" value="Ami_2"/>
    <property type="match status" value="1"/>
</dbReference>
<reference evidence="4 5" key="1">
    <citation type="journal article" date="2018" name="Environ. Microbiol.">
        <title>Novel energy conservation strategies and behaviour of Pelotomaculum schinkii driving syntrophic propionate catabolism.</title>
        <authorList>
            <person name="Hidalgo-Ahumada C.A.P."/>
            <person name="Nobu M.K."/>
            <person name="Narihiro T."/>
            <person name="Tamaki H."/>
            <person name="Liu W.T."/>
            <person name="Kamagata Y."/>
            <person name="Stams A.J.M."/>
            <person name="Imachi H."/>
            <person name="Sousa D.Z."/>
        </authorList>
    </citation>
    <scope>NUCLEOTIDE SEQUENCE [LARGE SCALE GENOMIC DNA]</scope>
    <source>
        <strain evidence="4 5">MGP</strain>
    </source>
</reference>
<dbReference type="PROSITE" id="PS51272">
    <property type="entry name" value="SLH"/>
    <property type="match status" value="1"/>
</dbReference>
<dbReference type="InterPro" id="IPR036505">
    <property type="entry name" value="Amidase/PGRP_sf"/>
</dbReference>
<dbReference type="SUPFAM" id="SSF55846">
    <property type="entry name" value="N-acetylmuramoyl-L-alanine amidase-like"/>
    <property type="match status" value="1"/>
</dbReference>
<evidence type="ECO:0000256" key="2">
    <source>
        <dbReference type="ARBA" id="ARBA00022737"/>
    </source>
</evidence>
<dbReference type="Proteomes" id="UP000297597">
    <property type="component" value="Unassembled WGS sequence"/>
</dbReference>
<accession>A0A4Y7RLB6</accession>
<dbReference type="Pfam" id="PF00395">
    <property type="entry name" value="SLH"/>
    <property type="match status" value="1"/>
</dbReference>
<comment type="similarity">
    <text evidence="1">Belongs to the N-acetylmuramoyl-L-alanine amidase 2 family.</text>
</comment>
<protein>
    <submittedName>
        <fullName evidence="4">S-layer protein</fullName>
    </submittedName>
</protein>
<organism evidence="4 5">
    <name type="scientific">Pelotomaculum propionicicum</name>
    <dbReference type="NCBI Taxonomy" id="258475"/>
    <lineage>
        <taxon>Bacteria</taxon>
        <taxon>Bacillati</taxon>
        <taxon>Bacillota</taxon>
        <taxon>Clostridia</taxon>
        <taxon>Eubacteriales</taxon>
        <taxon>Desulfotomaculaceae</taxon>
        <taxon>Pelotomaculum</taxon>
    </lineage>
</organism>
<dbReference type="GO" id="GO:0008270">
    <property type="term" value="F:zinc ion binding"/>
    <property type="evidence" value="ECO:0007669"/>
    <property type="project" value="InterPro"/>
</dbReference>
<dbReference type="EMBL" id="QFFZ01000042">
    <property type="protein sequence ID" value="TEB09616.1"/>
    <property type="molecule type" value="Genomic_DNA"/>
</dbReference>
<evidence type="ECO:0000313" key="4">
    <source>
        <dbReference type="EMBL" id="TEB09616.1"/>
    </source>
</evidence>